<feature type="domain" description="FAT" evidence="14">
    <location>
        <begin position="1163"/>
        <end position="1787"/>
    </location>
</feature>
<comment type="catalytic activity">
    <reaction evidence="10">
        <text>L-seryl-[protein] + ATP = O-phospho-L-seryl-[protein] + ADP + H(+)</text>
        <dbReference type="Rhea" id="RHEA:17989"/>
        <dbReference type="Rhea" id="RHEA-COMP:9863"/>
        <dbReference type="Rhea" id="RHEA-COMP:11604"/>
        <dbReference type="ChEBI" id="CHEBI:15378"/>
        <dbReference type="ChEBI" id="CHEBI:29999"/>
        <dbReference type="ChEBI" id="CHEBI:30616"/>
        <dbReference type="ChEBI" id="CHEBI:83421"/>
        <dbReference type="ChEBI" id="CHEBI:456216"/>
        <dbReference type="EC" id="2.7.11.1"/>
    </reaction>
</comment>
<evidence type="ECO:0000256" key="1">
    <source>
        <dbReference type="ARBA" id="ARBA00011031"/>
    </source>
</evidence>
<dbReference type="SMART" id="SM01345">
    <property type="entry name" value="Rapamycin_bind"/>
    <property type="match status" value="1"/>
</dbReference>
<dbReference type="Pfam" id="PF00454">
    <property type="entry name" value="PI3_PI4_kinase"/>
    <property type="match status" value="1"/>
</dbReference>
<keyword evidence="4" id="KW-0808">Transferase</keyword>
<dbReference type="PROSITE" id="PS51189">
    <property type="entry name" value="FAT"/>
    <property type="match status" value="1"/>
</dbReference>
<dbReference type="InterPro" id="IPR003152">
    <property type="entry name" value="FATC_dom"/>
</dbReference>
<dbReference type="InterPro" id="IPR014009">
    <property type="entry name" value="PIK_FAT"/>
</dbReference>
<dbReference type="EMBL" id="JAGKQH010000020">
    <property type="protein sequence ID" value="KAG6571145.1"/>
    <property type="molecule type" value="Genomic_DNA"/>
</dbReference>
<dbReference type="EC" id="2.7.11.1" evidence="2"/>
<evidence type="ECO:0000256" key="11">
    <source>
        <dbReference type="SAM" id="Coils"/>
    </source>
</evidence>
<dbReference type="GO" id="GO:0000184">
    <property type="term" value="P:nuclear-transcribed mRNA catabolic process, nonsense-mediated decay"/>
    <property type="evidence" value="ECO:0007669"/>
    <property type="project" value="UniProtKB-KW"/>
</dbReference>
<feature type="domain" description="PI3K/PI4K catalytic" evidence="13">
    <location>
        <begin position="2002"/>
        <end position="2343"/>
    </location>
</feature>
<evidence type="ECO:0000313" key="17">
    <source>
        <dbReference type="Proteomes" id="UP000685013"/>
    </source>
</evidence>
<evidence type="ECO:0000256" key="9">
    <source>
        <dbReference type="ARBA" id="ARBA00047899"/>
    </source>
</evidence>
<dbReference type="Pfam" id="PF15785">
    <property type="entry name" value="SMG1"/>
    <property type="match status" value="1"/>
</dbReference>
<evidence type="ECO:0000256" key="10">
    <source>
        <dbReference type="ARBA" id="ARBA00048679"/>
    </source>
</evidence>
<dbReference type="PANTHER" id="PTHR11139">
    <property type="entry name" value="ATAXIA TELANGIECTASIA MUTATED ATM -RELATED"/>
    <property type="match status" value="1"/>
</dbReference>
<evidence type="ECO:0000256" key="4">
    <source>
        <dbReference type="ARBA" id="ARBA00022679"/>
    </source>
</evidence>
<dbReference type="Pfam" id="PF02260">
    <property type="entry name" value="FATC"/>
    <property type="match status" value="1"/>
</dbReference>
<sequence>MMQGLHHQQQQLAALLNVALRKDDPNATTSSSISSGAASDEDDSARIAAINSIHRAIVYPPNSLLVTHSSTFLSQGFSQLLSDKSYPVRQAAAIAYGALCAVSCSIAASPNGRQNSVLLGTLVDRFIGWALPLLSHVTAGDATTKLALEGLQEFINIGEAGAVERYALPILKACQVLLEDERTPLSLLHGLLGVLTLISLKFSRCFQPHFLDIVDLLLGWALVPDLTDSDRHIIMDSFLQFQKHWVGNLQFSLGLLSKFLGDMDVLLQDGSPGTPQQFRRLLALLSCFSTILRSTASGLLELNLLEQISESLSRMLPQLLGCLSMVGRKFGWLEWIENLWKCLTLLAEILRERFSTFYPLAIDILFQNLEMTRANHVVRGHKITFLQVHGVLKTNLQLLSLQKLGLLPSSVHRILQFDAPISQLRLHPNHLVTGSSAATYIFLLQHGNNEVVEQTVTLLTEELEVFKGLLEKGLDQGNINGILESQFYSKMDLFALIKFDLRALLTCTISCGTIGLIGQENVALTCLRRSERLISFIMKKLNPFDFPIQAYVELQAAILNTLDSLTTTELFSKCSLRKLSSESHFLDAGEEIDETFLNKDHSAIIIEQLTKYNMLFSKALHKASPLTVKITTLGWIQNFCENVVTISKNDTTYANFFEAFGYFGVIGNLIFMVIDAASDREPKVRSNAASVLELLLQAKIVHPIYFYPIADIVLEKLGDPDNDIKNSFVRLLSHILPTALYACGQYDLGSYPASRLHLLRSDHKSSLHWKQVFALKQLPQQIHFQQLISILSYISQRWKVPVASWTQRLIHRCGRLKDIDSNQSEETGNFGANGLWLDLKVDDEFLNGNCSVNCVAGVWWAIHEAARYCITLRLRTNLGGPTQTFAALERMLLDIAHLLQLDNEHSDGNLTMVGASGARLLPMRLLLDFVEALKKNVYNAYEGSAVLSPATRQSSLFFRANKKVCEEWFSRMCEPMMNAGLALQSQYAAIQYCTLRLQELKNLVMSHMKEKSNLQVGENIHNNKHKFTRDISRVLRHMTLALCKSHEPEALVGLQKWVEMTFSSVFLEENQSLDNFGILGPFSWITGLVYQARGQYEKAAAHFIHLLQTEESLASMGSDGIQFTIARIIEGYTAMADWKSLESWLLELQSLRSKHAGKSYSGALTTAGNEINAIHALAHFDEGDYQASWACLGLTPKSSSELTLDPKLALQRSEQMLLQALLFNNEGRMEKVSQEIQKARGMLEETLSILPLDGLEEAAAFATQLHSISAFEEGYKLTGSENKHKQLNSILSVYVQSVQSSFCRVNQDCNSWLKVLRVYRVISPTSPITLKLCINLLSLARKQKNLMLANNLNNYIHDHISDCSDERHCQFLLSSLQYERILLMQADNKFEDAFTNIWSFVHPHIISFNSIESNFDDGILKAKACLKLSHWLKQDLKALNLDNVIPKMIAEFNVTDKSSGKGEFSICNENLHSGPSIELIIEEMVGTMTKLSTRLCPTFGKSWISYASWCFSQAESSLCASCGTSLRSCLFSSILDPEVLPEKDKLTKDEIIRVEHLIYLLVQKDYEAKSVNDELREWNSETAEDLKLGSTVKAMLQQVINIIEAAAGLSNAENPGNECLTDVFTSQLKLFFQHAITDLDDSSAVPIIQDLVDVWRSLRSRRVSLFGHAAHGFIQYLLNSSIKACNGQLAGYECKSIKQKSGKYTLRATLYVLHILLNYGAELKDSLEPALSTVPLSPWQEVTPQLFARLSSHPEKIVRKQLEGLVMMLAKRSPWSVVYPTLVDVNSYEEKPSEELQHILGSLKEHYPRLIDDVQLMIKELENVTVLWEELWLSTLQDLQTDVMRRINVLKEEAARIAANVTLSQSEKNKINAAKYSAMMAPIVVALERRLASTSRKPETPHETWFHEEYEEQLKSAIFTFKNPPASAAALVDVWRPFDNIAASLASYQRKSSISLREVAPKLILLSSSDVPMPGFEKHVIYSEADRSVGSNISGTVTIGSFSEQVTILSTKTKPKKLVILGSDGETYTYLLKGREDLRLDARIMQMLQAINSFLYSSHSTYSQSLSVRYYSVTPISGRAGLIQWVNNVMSVYTVFKSWQHRIQVAQLSAVGASNLKNSVPPQLPRPSDMFYGKIIPALKEKGIRRVISRRDWPHEVKRKVLLDLMKEVPRQLLYQELWCASEGFKAFSLKLKRYAGSVAAMSMVGHILGLGDRHLDNILMDFSTGDVVHIDYNVCFDKGQKLKVPEIVPFRLTQTMEAALGLTGIEGTFRANCEAVLEVLRKNKDILLMLLEVFVWDPLVEWTRGDFHDDATIGGEERRGMELAVSLSLFASRVQEIRVPLQEHHDLLLATLPTAESSLEGFANVLNHYELASALFYQAEQERSNLVMRETSAKSVVADATSNAEKVHTLFEMQARELAQAKAIVSEKAQEASTWIDQHARILDSLRNNMIPEVDTCLNLRAVGEAFSLISAVTVAGVPMTVVPEPTQVQCHDIDREISQHIAALSDGLSSAVTTIQVYSVSLQRFLPLNYGTTSVVHGWAQALQLSKNALSSDIISLARRQATELIIKVNANNDSIQVKHDNMCVQVEKYAKEIAKIEEECTELMTSIGTETELKAKDRLLSTFVKYMVAAGLVRKEAISSFQLGRLTHDGKKDINMQVELGEAKEKKEKLLSSINVALDILYCEVRGKLLDTFNGMSDERLANTTSPHDFNVVFSTLEEQVEKCVLLTEFHTELLNLIDNKALSIENKNKNRHRNHSHRNWTSTFNVMLSSFKGLIGKMTEAVLPDIIRSAISVNSEVMDAFGLVSQIRGSIDTALEQFLEVQLEKASLVELEKSYFINVGLITEQQLALEEAAVKGRDHLSWEEAEELASEEEACRAELHQLHQTWNQRDARSSSLAKREANLVNALASSERQFQSLISAAVDNEALTKGNTLLAKLVEPFSELESIDEVWSSTGIFFASNSNGIPKLSDVVSSGYPISEYIWRFGGLLSSHSFFIWKICVVDSFLDSCIHEIASAVDQNFGFDQLFNVMKKKLELQLQEYIFRYLKERGVPTMLAWLDKEREHLKQLEARKENFHEPHDQQKNDFGSIERIRYMLQEHCNVHETARAARSAASLMRRQMNELKETLQKTSLEIIQMEWLHDMDLTPSQFNRATLQKFLSVEDSLYPIILDLSRSEILGSLRSAASRIAKSIEGLEACERGSLTAEAQLERAMGWACGGPNTGSVINTSKSSGIPPQFHDHILRRRQLLWETREKASDIIKICMSILEFEASRDGVLQFPGDHAFSTDSDSRAWQQAYLNAITRFDVSYHSFARTEQEWKLAERSMEAASNELYSATNNLRIASLKVKSASGDLQSTLLSMRDCAYEASVSLSAFGNVSRNHTALTSECGSMLEEVLAITEDLHDVHNLGKEAAVIHRRLIEDIAKANSVLLPLEAMLSKDVATMIDAMAREREIKMEISPIHGQAIYQSYCLRIREACQMLKPLVPSLTLSVKGLYSMFTRLARTASLHAGNLHKALEGLGESQEIKSEGIHITRPEFNREVDTADFEKERESLSLSDSGSNKDIPDVTRLSLQDKEWLSPPDSFCSSSSGSGLTSGSFPDSSNDLTEEMDQHYNSYSNREARVCPKITSFSQTDIGKILPLEESESKSTDGSETFFRKLSTNELNGGIKIVATPADESIEVPTIASHPLTETVEKLGEESGVISSDKRLEDENQEAPPAQKAAWSRASRGRNAYAMSVLRRVEMKLNGLDNVDNRELSIAEQVDYLLKQATSVDNLCNMYEVYSGQGIDRDCLKNWFKILLAITIFEMCT</sequence>
<dbReference type="GO" id="GO:0004674">
    <property type="term" value="F:protein serine/threonine kinase activity"/>
    <property type="evidence" value="ECO:0007669"/>
    <property type="project" value="UniProtKB-KW"/>
</dbReference>
<gene>
    <name evidence="16" type="primary">SMG1</name>
    <name evidence="16" type="ORF">SDJN03_30060</name>
</gene>
<evidence type="ECO:0000256" key="2">
    <source>
        <dbReference type="ARBA" id="ARBA00012513"/>
    </source>
</evidence>
<keyword evidence="6 16" id="KW-0418">Kinase</keyword>
<dbReference type="PROSITE" id="PS51190">
    <property type="entry name" value="FATC"/>
    <property type="match status" value="1"/>
</dbReference>
<dbReference type="InterPro" id="IPR039414">
    <property type="entry name" value="SMG1_PIKKc"/>
</dbReference>
<keyword evidence="7" id="KW-0067">ATP-binding</keyword>
<accession>A0AAV6LW66</accession>
<evidence type="ECO:0000259" key="15">
    <source>
        <dbReference type="PROSITE" id="PS51190"/>
    </source>
</evidence>
<feature type="domain" description="FATC" evidence="15">
    <location>
        <begin position="3761"/>
        <end position="3816"/>
    </location>
</feature>
<keyword evidence="8" id="KW-0866">Nonsense-mediated mRNA decay</keyword>
<keyword evidence="17" id="KW-1185">Reference proteome</keyword>
<dbReference type="FunFam" id="3.30.1010.10:FF:000029">
    <property type="entry name" value="Serine/threonine-protein kinase SMG1"/>
    <property type="match status" value="1"/>
</dbReference>
<evidence type="ECO:0000256" key="3">
    <source>
        <dbReference type="ARBA" id="ARBA00022527"/>
    </source>
</evidence>
<evidence type="ECO:0000259" key="13">
    <source>
        <dbReference type="PROSITE" id="PS50290"/>
    </source>
</evidence>
<dbReference type="GO" id="GO:0005524">
    <property type="term" value="F:ATP binding"/>
    <property type="evidence" value="ECO:0007669"/>
    <property type="project" value="UniProtKB-KW"/>
</dbReference>
<comment type="caution">
    <text evidence="16">The sequence shown here is derived from an EMBL/GenBank/DDBJ whole genome shotgun (WGS) entry which is preliminary data.</text>
</comment>
<dbReference type="InterPro" id="IPR018936">
    <property type="entry name" value="PI3/4_kinase_CS"/>
</dbReference>
<comment type="similarity">
    <text evidence="1">Belongs to the PI3/PI4-kinase family.</text>
</comment>
<dbReference type="FunFam" id="1.10.1070.11:FF:000023">
    <property type="entry name" value="serine/threonine-protein kinase SMG1 isoform X1"/>
    <property type="match status" value="1"/>
</dbReference>
<dbReference type="InterPro" id="IPR031559">
    <property type="entry name" value="SMG1"/>
</dbReference>
<dbReference type="Proteomes" id="UP000685013">
    <property type="component" value="Chromosome 20"/>
</dbReference>
<dbReference type="SMART" id="SM01343">
    <property type="entry name" value="FATC"/>
    <property type="match status" value="1"/>
</dbReference>
<feature type="region of interest" description="Disordered" evidence="12">
    <location>
        <begin position="3585"/>
        <end position="3612"/>
    </location>
</feature>
<dbReference type="InterPro" id="IPR050517">
    <property type="entry name" value="DDR_Repair_Kinase"/>
</dbReference>
<organism evidence="16 17">
    <name type="scientific">Cucurbita argyrosperma subsp. sororia</name>
    <dbReference type="NCBI Taxonomy" id="37648"/>
    <lineage>
        <taxon>Eukaryota</taxon>
        <taxon>Viridiplantae</taxon>
        <taxon>Streptophyta</taxon>
        <taxon>Embryophyta</taxon>
        <taxon>Tracheophyta</taxon>
        <taxon>Spermatophyta</taxon>
        <taxon>Magnoliopsida</taxon>
        <taxon>eudicotyledons</taxon>
        <taxon>Gunneridae</taxon>
        <taxon>Pentapetalae</taxon>
        <taxon>rosids</taxon>
        <taxon>fabids</taxon>
        <taxon>Cucurbitales</taxon>
        <taxon>Cucurbitaceae</taxon>
        <taxon>Cucurbiteae</taxon>
        <taxon>Cucurbita</taxon>
    </lineage>
</organism>
<feature type="region of interest" description="Disordered" evidence="12">
    <location>
        <begin position="3703"/>
        <end position="3730"/>
    </location>
</feature>
<comment type="catalytic activity">
    <reaction evidence="9">
        <text>L-threonyl-[protein] + ATP = O-phospho-L-threonyl-[protein] + ADP + H(+)</text>
        <dbReference type="Rhea" id="RHEA:46608"/>
        <dbReference type="Rhea" id="RHEA-COMP:11060"/>
        <dbReference type="Rhea" id="RHEA-COMP:11605"/>
        <dbReference type="ChEBI" id="CHEBI:15378"/>
        <dbReference type="ChEBI" id="CHEBI:30013"/>
        <dbReference type="ChEBI" id="CHEBI:30616"/>
        <dbReference type="ChEBI" id="CHEBI:61977"/>
        <dbReference type="ChEBI" id="CHEBI:456216"/>
        <dbReference type="EC" id="2.7.11.1"/>
    </reaction>
</comment>
<evidence type="ECO:0000256" key="6">
    <source>
        <dbReference type="ARBA" id="ARBA00022777"/>
    </source>
</evidence>
<keyword evidence="5" id="KW-0547">Nucleotide-binding</keyword>
<evidence type="ECO:0000256" key="7">
    <source>
        <dbReference type="ARBA" id="ARBA00022840"/>
    </source>
</evidence>
<dbReference type="GO" id="GO:0005634">
    <property type="term" value="C:nucleus"/>
    <property type="evidence" value="ECO:0007669"/>
    <property type="project" value="TreeGrafter"/>
</dbReference>
<evidence type="ECO:0000256" key="8">
    <source>
        <dbReference type="ARBA" id="ARBA00023161"/>
    </source>
</evidence>
<dbReference type="PROSITE" id="PS50290">
    <property type="entry name" value="PI3_4_KINASE_3"/>
    <property type="match status" value="1"/>
</dbReference>
<dbReference type="CDD" id="cd05170">
    <property type="entry name" value="PIKKc_SMG1"/>
    <property type="match status" value="1"/>
</dbReference>
<name>A0AAV6LW66_9ROSI</name>
<feature type="compositionally biased region" description="Low complexity" evidence="12">
    <location>
        <begin position="3585"/>
        <end position="3605"/>
    </location>
</feature>
<evidence type="ECO:0000259" key="14">
    <source>
        <dbReference type="PROSITE" id="PS51189"/>
    </source>
</evidence>
<keyword evidence="3" id="KW-0723">Serine/threonine-protein kinase</keyword>
<dbReference type="PROSITE" id="PS00916">
    <property type="entry name" value="PI3_4_KINASE_2"/>
    <property type="match status" value="1"/>
</dbReference>
<keyword evidence="11" id="KW-0175">Coiled coil</keyword>
<proteinExistence type="inferred from homology"/>
<protein>
    <recommendedName>
        <fullName evidence="2">non-specific serine/threonine protein kinase</fullName>
        <ecNumber evidence="2">2.7.11.1</ecNumber>
    </recommendedName>
</protein>
<evidence type="ECO:0000256" key="12">
    <source>
        <dbReference type="SAM" id="MobiDB-lite"/>
    </source>
</evidence>
<dbReference type="PANTHER" id="PTHR11139:SF71">
    <property type="entry name" value="SERINE_THREONINE-PROTEIN KINASE SMG1"/>
    <property type="match status" value="1"/>
</dbReference>
<evidence type="ECO:0000313" key="16">
    <source>
        <dbReference type="EMBL" id="KAG6571145.1"/>
    </source>
</evidence>
<dbReference type="InterPro" id="IPR000403">
    <property type="entry name" value="PI3/4_kinase_cat_dom"/>
</dbReference>
<feature type="coiled-coil region" evidence="11">
    <location>
        <begin position="2582"/>
        <end position="2609"/>
    </location>
</feature>
<feature type="non-terminal residue" evidence="16">
    <location>
        <position position="1"/>
    </location>
</feature>
<feature type="coiled-coil region" evidence="11">
    <location>
        <begin position="3110"/>
        <end position="3137"/>
    </location>
</feature>
<reference evidence="16 17" key="1">
    <citation type="journal article" date="2021" name="Hortic Res">
        <title>The domestication of Cucurbita argyrosperma as revealed by the genome of its wild relative.</title>
        <authorList>
            <person name="Barrera-Redondo J."/>
            <person name="Sanchez-de la Vega G."/>
            <person name="Aguirre-Liguori J.A."/>
            <person name="Castellanos-Morales G."/>
            <person name="Gutierrez-Guerrero Y.T."/>
            <person name="Aguirre-Dugua X."/>
            <person name="Aguirre-Planter E."/>
            <person name="Tenaillon M.I."/>
            <person name="Lira-Saade R."/>
            <person name="Eguiarte L.E."/>
        </authorList>
    </citation>
    <scope>NUCLEOTIDE SEQUENCE [LARGE SCALE GENOMIC DNA]</scope>
    <source>
        <strain evidence="16">JBR-2021</strain>
    </source>
</reference>
<evidence type="ECO:0000256" key="5">
    <source>
        <dbReference type="ARBA" id="ARBA00022741"/>
    </source>
</evidence>
<dbReference type="SMART" id="SM00146">
    <property type="entry name" value="PI3Kc"/>
    <property type="match status" value="1"/>
</dbReference>